<keyword evidence="3" id="KW-1185">Reference proteome</keyword>
<feature type="region of interest" description="Disordered" evidence="1">
    <location>
        <begin position="48"/>
        <end position="74"/>
    </location>
</feature>
<sequence length="148" mass="16584">MNPAPAAVLRLFLERFRLTLIDGQSFPSSQLPVSAKQRPSCSSAAQFWRRSRRSRVFAQGRGPPAHKPMNTEPNPRKTQFFCHCFGFPLYCCCCFAHIMLRLNDGKTNGPSSHNHSSSIISDRCGAQQSRRRSNITPTKHDGAARLPN</sequence>
<evidence type="ECO:0000313" key="3">
    <source>
        <dbReference type="Proteomes" id="UP001239795"/>
    </source>
</evidence>
<organism evidence="2 3">
    <name type="scientific">Colletotrichum melonis</name>
    <dbReference type="NCBI Taxonomy" id="1209925"/>
    <lineage>
        <taxon>Eukaryota</taxon>
        <taxon>Fungi</taxon>
        <taxon>Dikarya</taxon>
        <taxon>Ascomycota</taxon>
        <taxon>Pezizomycotina</taxon>
        <taxon>Sordariomycetes</taxon>
        <taxon>Hypocreomycetidae</taxon>
        <taxon>Glomerellales</taxon>
        <taxon>Glomerellaceae</taxon>
        <taxon>Colletotrichum</taxon>
        <taxon>Colletotrichum acutatum species complex</taxon>
    </lineage>
</organism>
<dbReference type="Proteomes" id="UP001239795">
    <property type="component" value="Unassembled WGS sequence"/>
</dbReference>
<feature type="region of interest" description="Disordered" evidence="1">
    <location>
        <begin position="108"/>
        <end position="148"/>
    </location>
</feature>
<evidence type="ECO:0000256" key="1">
    <source>
        <dbReference type="SAM" id="MobiDB-lite"/>
    </source>
</evidence>
<gene>
    <name evidence="2" type="ORF">CMEL01_14788</name>
</gene>
<feature type="compositionally biased region" description="Low complexity" evidence="1">
    <location>
        <begin position="111"/>
        <end position="121"/>
    </location>
</feature>
<dbReference type="EMBL" id="MLGG01000011">
    <property type="protein sequence ID" value="KAK1461152.1"/>
    <property type="molecule type" value="Genomic_DNA"/>
</dbReference>
<proteinExistence type="predicted"/>
<comment type="caution">
    <text evidence="2">The sequence shown here is derived from an EMBL/GenBank/DDBJ whole genome shotgun (WGS) entry which is preliminary data.</text>
</comment>
<dbReference type="AlphaFoldDB" id="A0AAI9UPE0"/>
<accession>A0AAI9UPE0</accession>
<name>A0AAI9UPE0_9PEZI</name>
<evidence type="ECO:0000313" key="2">
    <source>
        <dbReference type="EMBL" id="KAK1461152.1"/>
    </source>
</evidence>
<reference evidence="2 3" key="1">
    <citation type="submission" date="2016-10" db="EMBL/GenBank/DDBJ databases">
        <title>The genome sequence of Colletotrichum fioriniae PJ7.</title>
        <authorList>
            <person name="Baroncelli R."/>
        </authorList>
    </citation>
    <scope>NUCLEOTIDE SEQUENCE [LARGE SCALE GENOMIC DNA]</scope>
    <source>
        <strain evidence="2">Col 31</strain>
    </source>
</reference>
<feature type="compositionally biased region" description="Basic and acidic residues" evidence="1">
    <location>
        <begin position="138"/>
        <end position="148"/>
    </location>
</feature>
<protein>
    <submittedName>
        <fullName evidence="2">Uncharacterized protein</fullName>
    </submittedName>
</protein>